<dbReference type="Gene3D" id="1.10.10.10">
    <property type="entry name" value="Winged helix-like DNA-binding domain superfamily/Winged helix DNA-binding domain"/>
    <property type="match status" value="1"/>
</dbReference>
<dbReference type="PANTHER" id="PTHR30537:SF5">
    <property type="entry name" value="HTH-TYPE TRANSCRIPTIONAL ACTIVATOR TTDR-RELATED"/>
    <property type="match status" value="1"/>
</dbReference>
<dbReference type="FunFam" id="1.10.10.10:FF:000001">
    <property type="entry name" value="LysR family transcriptional regulator"/>
    <property type="match status" value="1"/>
</dbReference>
<dbReference type="AlphaFoldDB" id="A0AA95SR13"/>
<keyword evidence="4" id="KW-0804">Transcription</keyword>
<keyword evidence="2" id="KW-0805">Transcription regulation</keyword>
<dbReference type="EMBL" id="CP116346">
    <property type="protein sequence ID" value="WIT12681.1"/>
    <property type="molecule type" value="Genomic_DNA"/>
</dbReference>
<gene>
    <name evidence="6" type="ORF">PFX98_03455</name>
</gene>
<keyword evidence="7" id="KW-1185">Reference proteome</keyword>
<dbReference type="Gene3D" id="3.40.190.290">
    <property type="match status" value="1"/>
</dbReference>
<dbReference type="InterPro" id="IPR036388">
    <property type="entry name" value="WH-like_DNA-bd_sf"/>
</dbReference>
<dbReference type="PROSITE" id="PS50931">
    <property type="entry name" value="HTH_LYSR"/>
    <property type="match status" value="1"/>
</dbReference>
<comment type="similarity">
    <text evidence="1">Belongs to the LysR transcriptional regulatory family.</text>
</comment>
<dbReference type="RefSeq" id="WP_285233782.1">
    <property type="nucleotide sequence ID" value="NZ_CP116346.1"/>
</dbReference>
<sequence>MSLDADDLLLFARVMEAGSFSRAADRVQLPKSTVSRRIAALEQRLGEKLLQRSTRRLALTEFGQGVLEHARVLAAEVDGALALALHRQQRPTGRLRVSMPGDFANQALDQMLSRFVLDYPEVQLELDLSPRRVDLIAEGFDLAVRMGSLPDDSQLAARRLALFSNGLYASPAYLQRHGEPQLPEALSSMQGLMILGRTGEPVPWTLMRGEGAEGAETQRWQGVPEQRTLVNAPDMLLRMACAGLGITAVGEHFAQPYVERGELLRVLPDWCLPPVACWAVFPERRLMPLRSRVFIEAMAATLASCPATQPESRSPH</sequence>
<dbReference type="Pfam" id="PF00126">
    <property type="entry name" value="HTH_1"/>
    <property type="match status" value="1"/>
</dbReference>
<protein>
    <submittedName>
        <fullName evidence="6">LysR family transcriptional regulator</fullName>
    </submittedName>
</protein>
<accession>A0AA95SR13</accession>
<evidence type="ECO:0000256" key="3">
    <source>
        <dbReference type="ARBA" id="ARBA00023125"/>
    </source>
</evidence>
<dbReference type="GO" id="GO:0003677">
    <property type="term" value="F:DNA binding"/>
    <property type="evidence" value="ECO:0007669"/>
    <property type="project" value="UniProtKB-KW"/>
</dbReference>
<feature type="domain" description="HTH lysR-type" evidence="5">
    <location>
        <begin position="3"/>
        <end position="60"/>
    </location>
</feature>
<reference evidence="6" key="1">
    <citation type="submission" date="2023-01" db="EMBL/GenBank/DDBJ databases">
        <title>Whole genome sequence of Paucibacter sp. S2-9 isolated from pond sediment.</title>
        <authorList>
            <person name="Jung J.Y."/>
        </authorList>
    </citation>
    <scope>NUCLEOTIDE SEQUENCE</scope>
    <source>
        <strain evidence="6">S2-9</strain>
    </source>
</reference>
<dbReference type="PANTHER" id="PTHR30537">
    <property type="entry name" value="HTH-TYPE TRANSCRIPTIONAL REGULATOR"/>
    <property type="match status" value="1"/>
</dbReference>
<evidence type="ECO:0000259" key="5">
    <source>
        <dbReference type="PROSITE" id="PS50931"/>
    </source>
</evidence>
<dbReference type="KEGG" id="pais:PFX98_03455"/>
<evidence type="ECO:0000313" key="6">
    <source>
        <dbReference type="EMBL" id="WIT12681.1"/>
    </source>
</evidence>
<name>A0AA95SR13_9BURK</name>
<dbReference type="Pfam" id="PF03466">
    <property type="entry name" value="LysR_substrate"/>
    <property type="match status" value="1"/>
</dbReference>
<dbReference type="Proteomes" id="UP001177769">
    <property type="component" value="Chromosome"/>
</dbReference>
<dbReference type="InterPro" id="IPR036390">
    <property type="entry name" value="WH_DNA-bd_sf"/>
</dbReference>
<evidence type="ECO:0000256" key="1">
    <source>
        <dbReference type="ARBA" id="ARBA00009437"/>
    </source>
</evidence>
<proteinExistence type="inferred from homology"/>
<evidence type="ECO:0000256" key="2">
    <source>
        <dbReference type="ARBA" id="ARBA00023015"/>
    </source>
</evidence>
<dbReference type="SUPFAM" id="SSF46785">
    <property type="entry name" value="Winged helix' DNA-binding domain"/>
    <property type="match status" value="1"/>
</dbReference>
<dbReference type="InterPro" id="IPR005119">
    <property type="entry name" value="LysR_subst-bd"/>
</dbReference>
<evidence type="ECO:0000313" key="7">
    <source>
        <dbReference type="Proteomes" id="UP001177769"/>
    </source>
</evidence>
<organism evidence="6 7">
    <name type="scientific">Paucibacter sediminis</name>
    <dbReference type="NCBI Taxonomy" id="3019553"/>
    <lineage>
        <taxon>Bacteria</taxon>
        <taxon>Pseudomonadati</taxon>
        <taxon>Pseudomonadota</taxon>
        <taxon>Betaproteobacteria</taxon>
        <taxon>Burkholderiales</taxon>
        <taxon>Sphaerotilaceae</taxon>
        <taxon>Roseateles</taxon>
    </lineage>
</organism>
<dbReference type="InterPro" id="IPR058163">
    <property type="entry name" value="LysR-type_TF_proteobact-type"/>
</dbReference>
<dbReference type="SUPFAM" id="SSF53850">
    <property type="entry name" value="Periplasmic binding protein-like II"/>
    <property type="match status" value="1"/>
</dbReference>
<evidence type="ECO:0000256" key="4">
    <source>
        <dbReference type="ARBA" id="ARBA00023163"/>
    </source>
</evidence>
<dbReference type="GO" id="GO:0003700">
    <property type="term" value="F:DNA-binding transcription factor activity"/>
    <property type="evidence" value="ECO:0007669"/>
    <property type="project" value="InterPro"/>
</dbReference>
<dbReference type="InterPro" id="IPR000847">
    <property type="entry name" value="LysR_HTH_N"/>
</dbReference>
<dbReference type="CDD" id="cd08422">
    <property type="entry name" value="PBP2_CrgA_like"/>
    <property type="match status" value="1"/>
</dbReference>
<keyword evidence="3" id="KW-0238">DNA-binding</keyword>